<dbReference type="AlphaFoldDB" id="A0A1J5RZM2"/>
<name>A0A1J5RZM2_9ZZZZ</name>
<keyword evidence="5 8" id="KW-0472">Membrane</keyword>
<accession>A0A1J5RZM2</accession>
<evidence type="ECO:0000256" key="4">
    <source>
        <dbReference type="ARBA" id="ARBA00022989"/>
    </source>
</evidence>
<dbReference type="NCBIfam" id="TIGR00494">
    <property type="entry name" value="crcB"/>
    <property type="match status" value="1"/>
</dbReference>
<evidence type="ECO:0000256" key="3">
    <source>
        <dbReference type="ARBA" id="ARBA00022692"/>
    </source>
</evidence>
<feature type="transmembrane region" description="Helical" evidence="8">
    <location>
        <begin position="34"/>
        <end position="53"/>
    </location>
</feature>
<dbReference type="EMBL" id="MLJW01000087">
    <property type="protein sequence ID" value="OIR01163.1"/>
    <property type="molecule type" value="Genomic_DNA"/>
</dbReference>
<comment type="caution">
    <text evidence="9">The sequence shown here is derived from an EMBL/GenBank/DDBJ whole genome shotgun (WGS) entry which is preliminary data.</text>
</comment>
<comment type="similarity">
    <text evidence="6">Belongs to the fluoride channel Fluc/FEX (TC 1.A.43) family.</text>
</comment>
<dbReference type="PANTHER" id="PTHR28259:SF1">
    <property type="entry name" value="FLUORIDE EXPORT PROTEIN 1-RELATED"/>
    <property type="match status" value="1"/>
</dbReference>
<evidence type="ECO:0000256" key="1">
    <source>
        <dbReference type="ARBA" id="ARBA00004651"/>
    </source>
</evidence>
<reference evidence="9" key="1">
    <citation type="submission" date="2016-10" db="EMBL/GenBank/DDBJ databases">
        <title>Sequence of Gallionella enrichment culture.</title>
        <authorList>
            <person name="Poehlein A."/>
            <person name="Muehling M."/>
            <person name="Daniel R."/>
        </authorList>
    </citation>
    <scope>NUCLEOTIDE SEQUENCE</scope>
</reference>
<proteinExistence type="inferred from homology"/>
<evidence type="ECO:0000256" key="6">
    <source>
        <dbReference type="ARBA" id="ARBA00035120"/>
    </source>
</evidence>
<evidence type="ECO:0000256" key="7">
    <source>
        <dbReference type="ARBA" id="ARBA00035585"/>
    </source>
</evidence>
<dbReference type="HAMAP" id="MF_00454">
    <property type="entry name" value="FluC"/>
    <property type="match status" value="1"/>
</dbReference>
<organism evidence="9">
    <name type="scientific">mine drainage metagenome</name>
    <dbReference type="NCBI Taxonomy" id="410659"/>
    <lineage>
        <taxon>unclassified sequences</taxon>
        <taxon>metagenomes</taxon>
        <taxon>ecological metagenomes</taxon>
    </lineage>
</organism>
<comment type="catalytic activity">
    <reaction evidence="7">
        <text>fluoride(in) = fluoride(out)</text>
        <dbReference type="Rhea" id="RHEA:76159"/>
        <dbReference type="ChEBI" id="CHEBI:17051"/>
    </reaction>
    <physiologicalReaction direction="left-to-right" evidence="7">
        <dbReference type="Rhea" id="RHEA:76160"/>
    </physiologicalReaction>
</comment>
<evidence type="ECO:0000256" key="2">
    <source>
        <dbReference type="ARBA" id="ARBA00022475"/>
    </source>
</evidence>
<evidence type="ECO:0000256" key="8">
    <source>
        <dbReference type="SAM" id="Phobius"/>
    </source>
</evidence>
<dbReference type="PANTHER" id="PTHR28259">
    <property type="entry name" value="FLUORIDE EXPORT PROTEIN 1-RELATED"/>
    <property type="match status" value="1"/>
</dbReference>
<comment type="subcellular location">
    <subcellularLocation>
        <location evidence="1">Cell membrane</location>
        <topology evidence="1">Multi-pass membrane protein</topology>
    </subcellularLocation>
</comment>
<sequence length="122" mass="13487">MTLKNFILVAVGGSVGSALRYLFAVTVKHESFPFSTFIVNILGSFIIGLIMGIASKHAGFGEWRLFLATGICGGFTTFSSFSWECINLLEQQRYLSFTYYLTGTLFLGLTATLIGYLIIKQF</sequence>
<protein>
    <submittedName>
        <fullName evidence="9">Putative fluoride ion transporter CrcB</fullName>
    </submittedName>
</protein>
<feature type="transmembrane region" description="Helical" evidence="8">
    <location>
        <begin position="98"/>
        <end position="119"/>
    </location>
</feature>
<dbReference type="InterPro" id="IPR003691">
    <property type="entry name" value="FluC"/>
</dbReference>
<dbReference type="GO" id="GO:0005886">
    <property type="term" value="C:plasma membrane"/>
    <property type="evidence" value="ECO:0007669"/>
    <property type="project" value="UniProtKB-SubCell"/>
</dbReference>
<feature type="transmembrane region" description="Helical" evidence="8">
    <location>
        <begin position="65"/>
        <end position="83"/>
    </location>
</feature>
<dbReference type="Pfam" id="PF02537">
    <property type="entry name" value="CRCB"/>
    <property type="match status" value="1"/>
</dbReference>
<evidence type="ECO:0000256" key="5">
    <source>
        <dbReference type="ARBA" id="ARBA00023136"/>
    </source>
</evidence>
<evidence type="ECO:0000313" key="9">
    <source>
        <dbReference type="EMBL" id="OIR01163.1"/>
    </source>
</evidence>
<keyword evidence="4 8" id="KW-1133">Transmembrane helix</keyword>
<gene>
    <name evidence="9" type="primary">crcB_7</name>
    <name evidence="9" type="ORF">GALL_167960</name>
</gene>
<dbReference type="GO" id="GO:1903425">
    <property type="term" value="F:fluoride transmembrane transporter activity"/>
    <property type="evidence" value="ECO:0007669"/>
    <property type="project" value="TreeGrafter"/>
</dbReference>
<keyword evidence="3 8" id="KW-0812">Transmembrane</keyword>
<keyword evidence="2" id="KW-1003">Cell membrane</keyword>